<feature type="transmembrane region" description="Helical" evidence="1">
    <location>
        <begin position="69"/>
        <end position="94"/>
    </location>
</feature>
<dbReference type="AlphaFoldDB" id="A0A5J6MWK8"/>
<dbReference type="Pfam" id="PF00892">
    <property type="entry name" value="EamA"/>
    <property type="match status" value="2"/>
</dbReference>
<feature type="transmembrane region" description="Helical" evidence="1">
    <location>
        <begin position="203"/>
        <end position="225"/>
    </location>
</feature>
<sequence length="297" mass="32016">MPEQNRSLGFLLLATATGFTATAGMLLRWFDEPAPWRAIFYRALFFALTLIVWVAVTRRGRMIEAMRSVNANGLLCALVFSISTICFIFGLFYTTVARTTFLNGLTPLLTALLGWFALRERVSAATWMAILLALVGVTMMTSDDLTGGNLLGDGLALGSSLTTAAMYVLIRRARAIDMLPSFIVAAFMTAAMAAPWIEDFAISLHDLAVCAALGIFQLGFQYVLVTMGVRHLPAAEAALTTRLTLIFAPLFAWIGAGEVPGEATLMGGSVIVAAILLHGFWTLQGEARRARLRPSGG</sequence>
<dbReference type="KEGG" id="hadh:FRZ61_20310"/>
<dbReference type="InterPro" id="IPR000620">
    <property type="entry name" value="EamA_dom"/>
</dbReference>
<dbReference type="RefSeq" id="WP_191909382.1">
    <property type="nucleotide sequence ID" value="NZ_CP042582.1"/>
</dbReference>
<evidence type="ECO:0000259" key="2">
    <source>
        <dbReference type="Pfam" id="PF00892"/>
    </source>
</evidence>
<evidence type="ECO:0000313" key="4">
    <source>
        <dbReference type="Proteomes" id="UP000325797"/>
    </source>
</evidence>
<protein>
    <recommendedName>
        <fullName evidence="2">EamA domain-containing protein</fullName>
    </recommendedName>
</protein>
<dbReference type="GO" id="GO:0016020">
    <property type="term" value="C:membrane"/>
    <property type="evidence" value="ECO:0007669"/>
    <property type="project" value="InterPro"/>
</dbReference>
<feature type="transmembrane region" description="Helical" evidence="1">
    <location>
        <begin position="154"/>
        <end position="170"/>
    </location>
</feature>
<accession>A0A5J6MWK8</accession>
<evidence type="ECO:0000313" key="3">
    <source>
        <dbReference type="EMBL" id="QEX22102.1"/>
    </source>
</evidence>
<feature type="domain" description="EamA" evidence="2">
    <location>
        <begin position="151"/>
        <end position="277"/>
    </location>
</feature>
<keyword evidence="1" id="KW-0812">Transmembrane</keyword>
<feature type="domain" description="EamA" evidence="2">
    <location>
        <begin position="8"/>
        <end position="141"/>
    </location>
</feature>
<reference evidence="3 4" key="1">
    <citation type="submission" date="2019-08" db="EMBL/GenBank/DDBJ databases">
        <title>Hyperibacter terrae gen. nov., sp. nov. and Hyperibacter viscosus sp. nov., two new members in the family Rhodospirillaceae isolated from the rhizosphere of Hypericum perforatum.</title>
        <authorList>
            <person name="Noviana Z."/>
        </authorList>
    </citation>
    <scope>NUCLEOTIDE SEQUENCE [LARGE SCALE GENOMIC DNA]</scope>
    <source>
        <strain evidence="3 4">R5959</strain>
    </source>
</reference>
<gene>
    <name evidence="3" type="ORF">FRZ61_20310</name>
</gene>
<name>A0A5J6MWK8_9PROT</name>
<feature type="transmembrane region" description="Helical" evidence="1">
    <location>
        <begin position="263"/>
        <end position="283"/>
    </location>
</feature>
<keyword evidence="1" id="KW-1133">Transmembrane helix</keyword>
<proteinExistence type="predicted"/>
<feature type="transmembrane region" description="Helical" evidence="1">
    <location>
        <begin position="179"/>
        <end position="197"/>
    </location>
</feature>
<dbReference type="SUPFAM" id="SSF103481">
    <property type="entry name" value="Multidrug resistance efflux transporter EmrE"/>
    <property type="match status" value="2"/>
</dbReference>
<feature type="transmembrane region" description="Helical" evidence="1">
    <location>
        <begin position="125"/>
        <end position="142"/>
    </location>
</feature>
<keyword evidence="1" id="KW-0472">Membrane</keyword>
<feature type="transmembrane region" description="Helical" evidence="1">
    <location>
        <begin position="237"/>
        <end position="257"/>
    </location>
</feature>
<dbReference type="EMBL" id="CP042582">
    <property type="protein sequence ID" value="QEX22102.1"/>
    <property type="molecule type" value="Genomic_DNA"/>
</dbReference>
<dbReference type="InterPro" id="IPR037185">
    <property type="entry name" value="EmrE-like"/>
</dbReference>
<feature type="transmembrane region" description="Helical" evidence="1">
    <location>
        <begin position="39"/>
        <end position="57"/>
    </location>
</feature>
<evidence type="ECO:0000256" key="1">
    <source>
        <dbReference type="SAM" id="Phobius"/>
    </source>
</evidence>
<dbReference type="PANTHER" id="PTHR22911:SF135">
    <property type="entry name" value="BLR4310 PROTEIN"/>
    <property type="match status" value="1"/>
</dbReference>
<keyword evidence="4" id="KW-1185">Reference proteome</keyword>
<feature type="transmembrane region" description="Helical" evidence="1">
    <location>
        <begin position="100"/>
        <end position="118"/>
    </location>
</feature>
<dbReference type="PANTHER" id="PTHR22911">
    <property type="entry name" value="ACYL-MALONYL CONDENSING ENZYME-RELATED"/>
    <property type="match status" value="1"/>
</dbReference>
<organism evidence="3 4">
    <name type="scientific">Hypericibacter adhaerens</name>
    <dbReference type="NCBI Taxonomy" id="2602016"/>
    <lineage>
        <taxon>Bacteria</taxon>
        <taxon>Pseudomonadati</taxon>
        <taxon>Pseudomonadota</taxon>
        <taxon>Alphaproteobacteria</taxon>
        <taxon>Rhodospirillales</taxon>
        <taxon>Dongiaceae</taxon>
        <taxon>Hypericibacter</taxon>
    </lineage>
</organism>
<dbReference type="Proteomes" id="UP000325797">
    <property type="component" value="Chromosome"/>
</dbReference>